<evidence type="ECO:0000313" key="2">
    <source>
        <dbReference type="EMBL" id="NEU68037.1"/>
    </source>
</evidence>
<evidence type="ECO:0000256" key="1">
    <source>
        <dbReference type="SAM" id="SignalP"/>
    </source>
</evidence>
<reference evidence="2 3" key="1">
    <citation type="submission" date="2020-02" db="EMBL/GenBank/DDBJ databases">
        <title>Draft genome sequence of two Spirosoma agri KCTC 52727 and Spirosoma terrae KCTC 52035.</title>
        <authorList>
            <person name="Rojas J."/>
            <person name="Ambika Manirajan B."/>
            <person name="Ratering S."/>
            <person name="Suarez C."/>
            <person name="Schnell S."/>
        </authorList>
    </citation>
    <scope>NUCLEOTIDE SEQUENCE [LARGE SCALE GENOMIC DNA]</scope>
    <source>
        <strain evidence="2 3">KCTC 52727</strain>
    </source>
</reference>
<name>A0A6M0IJL3_9BACT</name>
<keyword evidence="1" id="KW-0732">Signal</keyword>
<dbReference type="EMBL" id="JAAGNZ010000001">
    <property type="protein sequence ID" value="NEU68037.1"/>
    <property type="molecule type" value="Genomic_DNA"/>
</dbReference>
<evidence type="ECO:0000313" key="3">
    <source>
        <dbReference type="Proteomes" id="UP000477386"/>
    </source>
</evidence>
<dbReference type="RefSeq" id="WP_164039236.1">
    <property type="nucleotide sequence ID" value="NZ_JAAGNZ010000001.1"/>
</dbReference>
<feature type="signal peptide" evidence="1">
    <location>
        <begin position="1"/>
        <end position="26"/>
    </location>
</feature>
<comment type="caution">
    <text evidence="2">The sequence shown here is derived from an EMBL/GenBank/DDBJ whole genome shotgun (WGS) entry which is preliminary data.</text>
</comment>
<gene>
    <name evidence="2" type="ORF">GK091_14185</name>
</gene>
<feature type="chain" id="PRO_5026725518" evidence="1">
    <location>
        <begin position="27"/>
        <end position="236"/>
    </location>
</feature>
<sequence length="236" mass="26875">MFSQKKCPHWLLLAVGTLLSQLPLLAQTDHASSTAHSGHPDSTGAYWKLKTDYKTRTTGIQFFNTQHQLIYEEKLPGRYVKLTKRTVRVFDELLDGLANRRLLDPQIESHDLLANNPAQFARHSKTSAHIAGTIANSPDLNESVFTANSAVTDLGKLILYCTNPDKVPVYVTLSSEDQQTDFFNERSKAVDYTRYFDINQLPAGTYRLNIKHPKKLFRFMLTINRKGERFSMVNVK</sequence>
<proteinExistence type="predicted"/>
<dbReference type="Proteomes" id="UP000477386">
    <property type="component" value="Unassembled WGS sequence"/>
</dbReference>
<organism evidence="2 3">
    <name type="scientific">Spirosoma agri</name>
    <dbReference type="NCBI Taxonomy" id="1987381"/>
    <lineage>
        <taxon>Bacteria</taxon>
        <taxon>Pseudomonadati</taxon>
        <taxon>Bacteroidota</taxon>
        <taxon>Cytophagia</taxon>
        <taxon>Cytophagales</taxon>
        <taxon>Cytophagaceae</taxon>
        <taxon>Spirosoma</taxon>
    </lineage>
</organism>
<accession>A0A6M0IJL3</accession>
<keyword evidence="3" id="KW-1185">Reference proteome</keyword>
<dbReference type="AlphaFoldDB" id="A0A6M0IJL3"/>
<protein>
    <submittedName>
        <fullName evidence="2">Uncharacterized protein</fullName>
    </submittedName>
</protein>